<keyword evidence="2" id="KW-1185">Reference proteome</keyword>
<dbReference type="EMBL" id="WJXA01000001">
    <property type="protein sequence ID" value="KAF7153824.1"/>
    <property type="molecule type" value="Genomic_DNA"/>
</dbReference>
<name>A0A834LZE4_RHOSS</name>
<accession>A0A834LZE4</accession>
<protein>
    <submittedName>
        <fullName evidence="1">Uncharacterized protein</fullName>
    </submittedName>
</protein>
<proteinExistence type="predicted"/>
<organism evidence="1 2">
    <name type="scientific">Rhododendron simsii</name>
    <name type="common">Sims's rhododendron</name>
    <dbReference type="NCBI Taxonomy" id="118357"/>
    <lineage>
        <taxon>Eukaryota</taxon>
        <taxon>Viridiplantae</taxon>
        <taxon>Streptophyta</taxon>
        <taxon>Embryophyta</taxon>
        <taxon>Tracheophyta</taxon>
        <taxon>Spermatophyta</taxon>
        <taxon>Magnoliopsida</taxon>
        <taxon>eudicotyledons</taxon>
        <taxon>Gunneridae</taxon>
        <taxon>Pentapetalae</taxon>
        <taxon>asterids</taxon>
        <taxon>Ericales</taxon>
        <taxon>Ericaceae</taxon>
        <taxon>Ericoideae</taxon>
        <taxon>Rhodoreae</taxon>
        <taxon>Rhododendron</taxon>
    </lineage>
</organism>
<sequence>MVCVLAILYMAGNVVETKGRSLEEIEHALNPAIYTLRPRCVVFDALVRCTRLARLWDLYAITSCPSRFSYTNPTMRLLNEYFGLLVMVSCSVSASSIEDGSFTLSNEDGSLYNVPYLSVCIACSQMH</sequence>
<gene>
    <name evidence="1" type="ORF">RHSIM_Rhsim01G0150300</name>
</gene>
<evidence type="ECO:0000313" key="2">
    <source>
        <dbReference type="Proteomes" id="UP000626092"/>
    </source>
</evidence>
<reference evidence="1" key="1">
    <citation type="submission" date="2019-11" db="EMBL/GenBank/DDBJ databases">
        <authorList>
            <person name="Liu Y."/>
            <person name="Hou J."/>
            <person name="Li T.-Q."/>
            <person name="Guan C.-H."/>
            <person name="Wu X."/>
            <person name="Wu H.-Z."/>
            <person name="Ling F."/>
            <person name="Zhang R."/>
            <person name="Shi X.-G."/>
            <person name="Ren J.-P."/>
            <person name="Chen E.-F."/>
            <person name="Sun J.-M."/>
        </authorList>
    </citation>
    <scope>NUCLEOTIDE SEQUENCE</scope>
    <source>
        <strain evidence="1">Adult_tree_wgs_1</strain>
        <tissue evidence="1">Leaves</tissue>
    </source>
</reference>
<comment type="caution">
    <text evidence="1">The sequence shown here is derived from an EMBL/GenBank/DDBJ whole genome shotgun (WGS) entry which is preliminary data.</text>
</comment>
<dbReference type="OrthoDB" id="271628at2759"/>
<dbReference type="AlphaFoldDB" id="A0A834LZE4"/>
<evidence type="ECO:0000313" key="1">
    <source>
        <dbReference type="EMBL" id="KAF7153824.1"/>
    </source>
</evidence>
<dbReference type="Proteomes" id="UP000626092">
    <property type="component" value="Unassembled WGS sequence"/>
</dbReference>